<evidence type="ECO:0000313" key="1">
    <source>
        <dbReference type="EMBL" id="QHS98603.1"/>
    </source>
</evidence>
<sequence>MSGLVLNQYNLPIAAFTKSYLKDLKPAIKARKARLKAKKDVEWAASLILRAEKRRQAKALKERRAANKLAAKQAKEAKAEAAKQRCLAKVERLSDNLKKKSLKLLLWAQKNGYTLKDVVGELEAQIADKPVTLFNVQQNSNL</sequence>
<dbReference type="AlphaFoldDB" id="A0A6C0C503"/>
<proteinExistence type="predicted"/>
<name>A0A6C0C503_9ZZZZ</name>
<protein>
    <submittedName>
        <fullName evidence="1">Uncharacterized protein</fullName>
    </submittedName>
</protein>
<dbReference type="EMBL" id="MN739319">
    <property type="protein sequence ID" value="QHS98603.1"/>
    <property type="molecule type" value="Genomic_DNA"/>
</dbReference>
<reference evidence="1" key="1">
    <citation type="journal article" date="2020" name="Nature">
        <title>Giant virus diversity and host interactions through global metagenomics.</title>
        <authorList>
            <person name="Schulz F."/>
            <person name="Roux S."/>
            <person name="Paez-Espino D."/>
            <person name="Jungbluth S."/>
            <person name="Walsh D.A."/>
            <person name="Denef V.J."/>
            <person name="McMahon K.D."/>
            <person name="Konstantinidis K.T."/>
            <person name="Eloe-Fadrosh E.A."/>
            <person name="Kyrpides N.C."/>
            <person name="Woyke T."/>
        </authorList>
    </citation>
    <scope>NUCLEOTIDE SEQUENCE</scope>
    <source>
        <strain evidence="1">GVMAG-M-3300020185-18</strain>
    </source>
</reference>
<organism evidence="1">
    <name type="scientific">viral metagenome</name>
    <dbReference type="NCBI Taxonomy" id="1070528"/>
    <lineage>
        <taxon>unclassified sequences</taxon>
        <taxon>metagenomes</taxon>
        <taxon>organismal metagenomes</taxon>
    </lineage>
</organism>
<accession>A0A6C0C503</accession>